<evidence type="ECO:0000256" key="10">
    <source>
        <dbReference type="ARBA" id="ARBA00042520"/>
    </source>
</evidence>
<keyword evidence="4" id="KW-1000">Mitochondrion outer membrane</keyword>
<evidence type="ECO:0000256" key="9">
    <source>
        <dbReference type="ARBA" id="ARBA00040722"/>
    </source>
</evidence>
<evidence type="ECO:0000256" key="8">
    <source>
        <dbReference type="ARBA" id="ARBA00039765"/>
    </source>
</evidence>
<comment type="caution">
    <text evidence="15">The sequence shown here is derived from an EMBL/GenBank/DDBJ whole genome shotgun (WGS) entry which is preliminary data.</text>
</comment>
<keyword evidence="6" id="KW-0496">Mitochondrion</keyword>
<dbReference type="EC" id="3.1.3.16" evidence="3"/>
<comment type="subcellular location">
    <subcellularLocation>
        <location evidence="1">Mitochondrion outer membrane</location>
    </subcellularLocation>
</comment>
<keyword evidence="5" id="KW-0378">Hydrolase</keyword>
<keyword evidence="16" id="KW-1185">Reference proteome</keyword>
<protein>
    <recommendedName>
        <fullName evidence="8">Serine/threonine-protein phosphatase PGAM5, mitochondrial</fullName>
        <ecNumber evidence="3">3.1.3.16</ecNumber>
    </recommendedName>
    <alternativeName>
        <fullName evidence="10">Phosphoglycerate mutase family member 5 homolog</fullName>
    </alternativeName>
    <alternativeName>
        <fullName evidence="9">Serine/threonine-protein phosphatase Pgam5, mitochondrial</fullName>
    </alternativeName>
</protein>
<dbReference type="PANTHER" id="PTHR20935:SF0">
    <property type="entry name" value="SERINE_THREONINE-PROTEIN PHOSPHATASE PGAM5, MITOCHONDRIAL"/>
    <property type="match status" value="1"/>
</dbReference>
<comment type="catalytic activity">
    <reaction evidence="11">
        <text>O-phospho-L-seryl-[protein] + H2O = L-seryl-[protein] + phosphate</text>
        <dbReference type="Rhea" id="RHEA:20629"/>
        <dbReference type="Rhea" id="RHEA-COMP:9863"/>
        <dbReference type="Rhea" id="RHEA-COMP:11604"/>
        <dbReference type="ChEBI" id="CHEBI:15377"/>
        <dbReference type="ChEBI" id="CHEBI:29999"/>
        <dbReference type="ChEBI" id="CHEBI:43474"/>
        <dbReference type="ChEBI" id="CHEBI:83421"/>
        <dbReference type="EC" id="3.1.3.16"/>
    </reaction>
</comment>
<feature type="binding site" evidence="14">
    <location>
        <begin position="131"/>
        <end position="138"/>
    </location>
    <ligand>
        <name>substrate</name>
    </ligand>
</feature>
<dbReference type="OrthoDB" id="2118094at2759"/>
<evidence type="ECO:0000256" key="6">
    <source>
        <dbReference type="ARBA" id="ARBA00023128"/>
    </source>
</evidence>
<dbReference type="GO" id="GO:0090141">
    <property type="term" value="P:positive regulation of mitochondrial fission"/>
    <property type="evidence" value="ECO:0007669"/>
    <property type="project" value="TreeGrafter"/>
</dbReference>
<dbReference type="Pfam" id="PF00300">
    <property type="entry name" value="His_Phos_1"/>
    <property type="match status" value="2"/>
</dbReference>
<dbReference type="FunFam" id="3.40.50.1240:FF:000009">
    <property type="entry name" value="serine/threonine-protein phosphatase PGAM5, mitochondrial isoform X1"/>
    <property type="match status" value="1"/>
</dbReference>
<evidence type="ECO:0000256" key="3">
    <source>
        <dbReference type="ARBA" id="ARBA00013081"/>
    </source>
</evidence>
<accession>A0A2A2J9H6</accession>
<evidence type="ECO:0000313" key="16">
    <source>
        <dbReference type="Proteomes" id="UP000218231"/>
    </source>
</evidence>
<evidence type="ECO:0000256" key="13">
    <source>
        <dbReference type="ARBA" id="ARBA00059411"/>
    </source>
</evidence>
<reference evidence="15 16" key="1">
    <citation type="journal article" date="2017" name="Curr. Biol.">
        <title>Genome architecture and evolution of a unichromosomal asexual nematode.</title>
        <authorList>
            <person name="Fradin H."/>
            <person name="Zegar C."/>
            <person name="Gutwein M."/>
            <person name="Lucas J."/>
            <person name="Kovtun M."/>
            <person name="Corcoran D."/>
            <person name="Baugh L.R."/>
            <person name="Kiontke K."/>
            <person name="Gunsalus K."/>
            <person name="Fitch D.H."/>
            <person name="Piano F."/>
        </authorList>
    </citation>
    <scope>NUCLEOTIDE SEQUENCE [LARGE SCALE GENOMIC DNA]</scope>
    <source>
        <strain evidence="15">PF1309</strain>
    </source>
</reference>
<dbReference type="Gene3D" id="3.40.50.1240">
    <property type="entry name" value="Phosphoglycerate mutase-like"/>
    <property type="match status" value="1"/>
</dbReference>
<sequence length="314" mass="35844">MGFPNAWSVNVDFPRFPFPLVFQTMASKMKIIAGSTVALATFGLFNDYRNSKSSSRSYFFGRDALAFSHSKGQYLRFDEYFPRGEWDDNWDFRSPEYLVSRKKYELASESEREQMVKGKTATATRNIILIRHGQYQINSPDKFLTQLGREQAELVGKRLATSGIKFDEVVMSTMNRATETAKIILQQLPKEQKSLSCSLLEEGPPYPPVPDVSHWKPPASEFFVDGARIESAFRKHIHRAAPEQKEDSYEVLVCHANVIRYFICRALQFPPEGWLRMSLGNCSITLLMVRPSGRVSLRSLGDVGHLHPNKITYT</sequence>
<evidence type="ECO:0000256" key="14">
    <source>
        <dbReference type="PIRSR" id="PIRSR613078-2"/>
    </source>
</evidence>
<gene>
    <name evidence="15" type="ORF">WR25_12374</name>
</gene>
<dbReference type="SMART" id="SM00855">
    <property type="entry name" value="PGAM"/>
    <property type="match status" value="1"/>
</dbReference>
<dbReference type="EMBL" id="LIAE01010581">
    <property type="protein sequence ID" value="PAV58428.1"/>
    <property type="molecule type" value="Genomic_DNA"/>
</dbReference>
<dbReference type="GO" id="GO:0005741">
    <property type="term" value="C:mitochondrial outer membrane"/>
    <property type="evidence" value="ECO:0007669"/>
    <property type="project" value="UniProtKB-SubCell"/>
</dbReference>
<name>A0A2A2J9H6_9BILA</name>
<dbReference type="InterPro" id="IPR029033">
    <property type="entry name" value="His_PPase_superfam"/>
</dbReference>
<dbReference type="Proteomes" id="UP000218231">
    <property type="component" value="Unassembled WGS sequence"/>
</dbReference>
<feature type="binding site" evidence="14">
    <location>
        <position position="176"/>
    </location>
    <ligand>
        <name>substrate</name>
    </ligand>
</feature>
<proteinExistence type="inferred from homology"/>
<evidence type="ECO:0000256" key="1">
    <source>
        <dbReference type="ARBA" id="ARBA00004294"/>
    </source>
</evidence>
<organism evidence="15 16">
    <name type="scientific">Diploscapter pachys</name>
    <dbReference type="NCBI Taxonomy" id="2018661"/>
    <lineage>
        <taxon>Eukaryota</taxon>
        <taxon>Metazoa</taxon>
        <taxon>Ecdysozoa</taxon>
        <taxon>Nematoda</taxon>
        <taxon>Chromadorea</taxon>
        <taxon>Rhabditida</taxon>
        <taxon>Rhabditina</taxon>
        <taxon>Rhabditomorpha</taxon>
        <taxon>Rhabditoidea</taxon>
        <taxon>Rhabditidae</taxon>
        <taxon>Diploscapter</taxon>
    </lineage>
</organism>
<dbReference type="AlphaFoldDB" id="A0A2A2J9H6"/>
<evidence type="ECO:0000256" key="5">
    <source>
        <dbReference type="ARBA" id="ARBA00022801"/>
    </source>
</evidence>
<keyword evidence="7" id="KW-0472">Membrane</keyword>
<dbReference type="InterPro" id="IPR051021">
    <property type="entry name" value="Mito_Ser/Thr_phosphatase"/>
</dbReference>
<evidence type="ECO:0000256" key="7">
    <source>
        <dbReference type="ARBA" id="ARBA00023136"/>
    </source>
</evidence>
<comment type="function">
    <text evidence="13">Displays phosphatase activity for serine/threonine residues. Has apparently no phosphoglycerate mutase activity.</text>
</comment>
<dbReference type="SUPFAM" id="SSF53254">
    <property type="entry name" value="Phosphoglycerate mutase-like"/>
    <property type="match status" value="1"/>
</dbReference>
<comment type="similarity">
    <text evidence="2">Belongs to the phosphoglycerate mutase family. BPG-dependent PGAM subfamily.</text>
</comment>
<evidence type="ECO:0000256" key="11">
    <source>
        <dbReference type="ARBA" id="ARBA00047761"/>
    </source>
</evidence>
<comment type="catalytic activity">
    <reaction evidence="12">
        <text>O-phospho-L-threonyl-[protein] + H2O = L-threonyl-[protein] + phosphate</text>
        <dbReference type="Rhea" id="RHEA:47004"/>
        <dbReference type="Rhea" id="RHEA-COMP:11060"/>
        <dbReference type="Rhea" id="RHEA-COMP:11605"/>
        <dbReference type="ChEBI" id="CHEBI:15377"/>
        <dbReference type="ChEBI" id="CHEBI:30013"/>
        <dbReference type="ChEBI" id="CHEBI:43474"/>
        <dbReference type="ChEBI" id="CHEBI:61977"/>
        <dbReference type="EC" id="3.1.3.16"/>
    </reaction>
</comment>
<dbReference type="PANTHER" id="PTHR20935">
    <property type="entry name" value="PHOSPHOGLYCERATE MUTASE-RELATED"/>
    <property type="match status" value="1"/>
</dbReference>
<evidence type="ECO:0000313" key="15">
    <source>
        <dbReference type="EMBL" id="PAV58428.1"/>
    </source>
</evidence>
<dbReference type="GO" id="GO:0004722">
    <property type="term" value="F:protein serine/threonine phosphatase activity"/>
    <property type="evidence" value="ECO:0007669"/>
    <property type="project" value="UniProtKB-EC"/>
</dbReference>
<evidence type="ECO:0000256" key="2">
    <source>
        <dbReference type="ARBA" id="ARBA00006717"/>
    </source>
</evidence>
<evidence type="ECO:0000256" key="4">
    <source>
        <dbReference type="ARBA" id="ARBA00022787"/>
    </source>
</evidence>
<dbReference type="InterPro" id="IPR013078">
    <property type="entry name" value="His_Pase_superF_clade-1"/>
</dbReference>
<evidence type="ECO:0000256" key="12">
    <source>
        <dbReference type="ARBA" id="ARBA00048336"/>
    </source>
</evidence>
<dbReference type="CDD" id="cd07067">
    <property type="entry name" value="HP_PGM_like"/>
    <property type="match status" value="1"/>
</dbReference>